<name>A0A839FPA1_9MICC</name>
<evidence type="ECO:0000313" key="4">
    <source>
        <dbReference type="Proteomes" id="UP000546252"/>
    </source>
</evidence>
<dbReference type="AlphaFoldDB" id="A0A839FPA1"/>
<evidence type="ECO:0000313" key="3">
    <source>
        <dbReference type="EMBL" id="MBA8921339.1"/>
    </source>
</evidence>
<dbReference type="Pfam" id="PF05713">
    <property type="entry name" value="MobC"/>
    <property type="match status" value="1"/>
</dbReference>
<keyword evidence="3" id="KW-0238">DNA-binding</keyword>
<comment type="caution">
    <text evidence="3">The sequence shown here is derived from an EMBL/GenBank/DDBJ whole genome shotgun (WGS) entry which is preliminary data.</text>
</comment>
<dbReference type="RefSeq" id="WP_182495354.1">
    <property type="nucleotide sequence ID" value="NZ_BAAAKT010000004.1"/>
</dbReference>
<dbReference type="InterPro" id="IPR008687">
    <property type="entry name" value="MobC"/>
</dbReference>
<protein>
    <submittedName>
        <fullName evidence="3">Putative DNA-binding protein</fullName>
    </submittedName>
</protein>
<gene>
    <name evidence="3" type="ORF">HNR24_001272</name>
</gene>
<feature type="domain" description="Bacterial mobilisation" evidence="2">
    <location>
        <begin position="135"/>
        <end position="178"/>
    </location>
</feature>
<dbReference type="GO" id="GO:0003677">
    <property type="term" value="F:DNA binding"/>
    <property type="evidence" value="ECO:0007669"/>
    <property type="project" value="UniProtKB-KW"/>
</dbReference>
<accession>A0A839FPA1</accession>
<dbReference type="Proteomes" id="UP000546252">
    <property type="component" value="Unassembled WGS sequence"/>
</dbReference>
<feature type="region of interest" description="Disordered" evidence="1">
    <location>
        <begin position="1"/>
        <end position="41"/>
    </location>
</feature>
<reference evidence="3 4" key="1">
    <citation type="submission" date="2020-08" db="EMBL/GenBank/DDBJ databases">
        <title>Sequencing the genomes of 1000 actinobacteria strains.</title>
        <authorList>
            <person name="Klenk H.-P."/>
        </authorList>
    </citation>
    <scope>NUCLEOTIDE SEQUENCE [LARGE SCALE GENOMIC DNA]</scope>
    <source>
        <strain evidence="3 4">DSM 19081</strain>
    </source>
</reference>
<evidence type="ECO:0000259" key="2">
    <source>
        <dbReference type="Pfam" id="PF05713"/>
    </source>
</evidence>
<organism evidence="3 4">
    <name type="scientific">Nesterenkonia jeotgali</name>
    <dbReference type="NCBI Taxonomy" id="317018"/>
    <lineage>
        <taxon>Bacteria</taxon>
        <taxon>Bacillati</taxon>
        <taxon>Actinomycetota</taxon>
        <taxon>Actinomycetes</taxon>
        <taxon>Micrococcales</taxon>
        <taxon>Micrococcaceae</taxon>
        <taxon>Nesterenkonia</taxon>
    </lineage>
</organism>
<dbReference type="EMBL" id="JACJIH010000001">
    <property type="protein sequence ID" value="MBA8921339.1"/>
    <property type="molecule type" value="Genomic_DNA"/>
</dbReference>
<evidence type="ECO:0000256" key="1">
    <source>
        <dbReference type="SAM" id="MobiDB-lite"/>
    </source>
</evidence>
<proteinExistence type="predicted"/>
<sequence>MSAAKTGAPTTEGETRSDEQDTAGGGAAVENGLEARSESAPVSFRMTGEALDDLGYIASTLGENRSAAVRSAITLLADALRSADTAEAAQKALVKRLGQQQVASVPIAPDVDQQVLQDLRDALRDLDDGYRQRARELQYVGHNWNQLARWANSGKRVDTDAINAVKRELNRIETRIAEDSRRDVEIRKALSWLA</sequence>